<protein>
    <recommendedName>
        <fullName evidence="6">Sec39 domain-containing protein</fullName>
    </recommendedName>
</protein>
<dbReference type="Proteomes" id="UP000324897">
    <property type="component" value="Chromosome 6"/>
</dbReference>
<dbReference type="GO" id="GO:0006890">
    <property type="term" value="P:retrograde vesicle-mediated transport, Golgi to endoplasmic reticulum"/>
    <property type="evidence" value="ECO:0007669"/>
    <property type="project" value="InterPro"/>
</dbReference>
<keyword evidence="3" id="KW-0256">Endoplasmic reticulum</keyword>
<feature type="compositionally biased region" description="Acidic residues" evidence="5">
    <location>
        <begin position="2223"/>
        <end position="2232"/>
    </location>
</feature>
<gene>
    <name evidence="7" type="ORF">EJB05_02959</name>
</gene>
<dbReference type="Gramene" id="TVU51524">
    <property type="protein sequence ID" value="TVU51524"/>
    <property type="gene ID" value="EJB05_02959"/>
</dbReference>
<proteinExistence type="predicted"/>
<dbReference type="GO" id="GO:0015031">
    <property type="term" value="P:protein transport"/>
    <property type="evidence" value="ECO:0007669"/>
    <property type="project" value="UniProtKB-KW"/>
</dbReference>
<dbReference type="Pfam" id="PF08314">
    <property type="entry name" value="Sec39"/>
    <property type="match status" value="1"/>
</dbReference>
<evidence type="ECO:0000313" key="8">
    <source>
        <dbReference type="Proteomes" id="UP000324897"/>
    </source>
</evidence>
<name>A0A5J9WXG6_9POAL</name>
<evidence type="ECO:0000256" key="5">
    <source>
        <dbReference type="SAM" id="MobiDB-lite"/>
    </source>
</evidence>
<dbReference type="PANTHER" id="PTHR15922:SF2">
    <property type="entry name" value="NBAS SUBUNIT OF NRZ TETHERING COMPLEX"/>
    <property type="match status" value="1"/>
</dbReference>
<dbReference type="GO" id="GO:0070939">
    <property type="term" value="C:Dsl1/NZR complex"/>
    <property type="evidence" value="ECO:0007669"/>
    <property type="project" value="TreeGrafter"/>
</dbReference>
<dbReference type="InterPro" id="IPR036322">
    <property type="entry name" value="WD40_repeat_dom_sf"/>
</dbReference>
<feature type="domain" description="Sec39" evidence="6">
    <location>
        <begin position="653"/>
        <end position="1262"/>
    </location>
</feature>
<feature type="region of interest" description="Disordered" evidence="5">
    <location>
        <begin position="2206"/>
        <end position="2244"/>
    </location>
</feature>
<comment type="subcellular location">
    <subcellularLocation>
        <location evidence="1">Endoplasmic reticulum</location>
    </subcellularLocation>
</comment>
<dbReference type="PANTHER" id="PTHR15922">
    <property type="entry name" value="NEUROBLASTOMA-AMPLIFIED SEQUENCE"/>
    <property type="match status" value="1"/>
</dbReference>
<sequence>MAVAGEGDALYEIRRHALGSHVIPQVSAVALSFLVLLPLPCFLRPQNSITGVEGHGPRDRVGRRASSPFDLLLVPLLILYQIIADCQEGQEGAATSGGSSGATGVLSYLSLAGVSKLRERWTGYSVSGRSRKRRGDGMSLFVSPNAEYVAVTVGNRIIVLRKGDDYSSPCGVYTNNDRMVFFTSGVWLEAEGIFGVVDDLSVLYLIKANGELLSRRTYDQLKLSSPIIDLVVRNSSSLQRPGFYILTSDCTIHRFDSIDEPEANLCEVPISTKDVTSARNLQLPRNVSCIDYDQRCSLLVLVADSNVLISSNGYSGTYFLYVLHFDGNLEVSLSFRSQQLQGVFSPPKDQATFVSSPKIRISPQGKHIATLDLAGSVNVFVLDSAARAVSLHPLGNSRYLVDVKDISWWTDTILMVARKDGSVNMYNITENKVVSQDDPVLSKPLLEKAKATEGHAFVLQSSRYERNTPFDKQMGDESGLNLPSGSGDHQQAGMDKMFWSLISFSRVTIAEMYSIFIRENRYKEALDFASRYNLDKDEVLKARWLQCDGDAHEIDSYLANIKDQVFVLSECVNKVGPTEAALRALLSFGLRITDHYKFSELDDSSEGTAWESRIIRLRLLWHRDMLETFLGINMGRYSAGEYSKYRSTPLVETAIALAESGKIGALNLIFKRHPYTISSDILRILSAIPETVAIQSYSQLLPGKSPPSIVILRDGDWVECKQMVSYMKNCPAELCKIGEIKTEIFVKNSTGFSWPSVAELCEWYKNRAMDIDCLSGQLENCLAMIELACQKGIEELQPFFDDIKCLYQVVYSNELNEFIMNLVTWEDLPDYERFKIILNGVKEETVIQRLEENAIPFMKKRFLLVSSKEGKQEDSYLVRWLKEIAAENDLSTCLAVIENGCGESPINGLFKDLAEMIETAVHCIYVCTATNQWNTMSSVISKLIHQTKREKSLFACEEDRNLKDPKQALGTSVVSCDEIQRVCADILSGLGNCSVPYDLNNVNYLDMLEKRLKVAEGHVEVGRLFTYYQVPKPTHFFLTAHLDEKNVKQLIRLLLSKFGRRQPVRSDIEWANMWRDLKLFQEKAFPFLDSEYMLAEFIRGLLKAGKFSLARNYLGGTSAVSLSIEKAENLVVQAAREYFFSASTLSGNEIWKARECLNLLPNSKNVQAETDIIDALTVRLPYLGVTILPVQFRQVKDPMEIIRMVITSQTGAYLHFEEIIDVAKLLGLRNEEEIAAVEEAVAREAVVNGDLQLAFDICLNLTKKGHGAVWDLCAAIARGPPLDNLDTGTRQKLLGFSLSHCDEESVGELLNAWKDLDVHDKFEQLMISTDTNPPNFLIDGSSITTLPMQSVQDILDLRDDSHDRDKNHVEIIREMLSKVCIDLSNEDTHTWEAMLAENRKFLTFSALELPWLLKLSNNEEQDGETQASRTDDPTRKLRFSTKVEATISIIYWLAINGFSPNDNIITILAKSIMEHPVYGEGDVLGCSVLLNLVDPFNGVKIIEEELRTRECYLEINSLMNIGMLYSSLNSSKKECSTPEQRRKLLLHKFHEKFTSVDSDELDPIDMAHTTFWREWKLKLEEEKQLADQARMLKQIMPDIDTSQFLSGDANYIKKAVFSFVDSVKQEKKHVLKQAVKIADTYGLQRTEVLLRFLSGSLVSECWDNNDILSEIAEFRDDIVKSAKGVIDMICSDVYLEINGHNKQRLSYIYGILSACHSYLKRTGEIELRYPEHVHTHKLEPFQYYKVLEEECKKVSFIDGLNFKNIAGLDNLNFEHFNEEVCKNIHASTVSTLADMVQALVTMYVDVLAKGLISRQGVYKHYVLGLLASLEGRNEARSNCTDYEKLQAVLCEIESNYDSCREYIQALPATDISYIVGRYCTLSFPCNLARSHPQEPSWKKPLTTLVTFWAKLVDDIPRESTDGSSYESTDYLDLNRLSHCMRAFRQLLINNEITVHQGWDAISTYVKFGLSNGMLRDTSYLCRAMILSGCAFECVVEIYCGGQRQLGDESADSINPLDLLELYNTATDECISDLIEGSCEYPIFLHKLLSSLSRSTGKHAGCLEIVRSGVWGKLIGFSENMQLESQLRVYALQLMQCITGGNLKTLPNEMVSQVEPWESWYEHGTSTPMADESTNSSSITGTLVALRSTQIVAAVLPDANITPENLATIDSAVSCFLELSEHASSVESVAVLESVLQEWEQLFASKEEYVPPQESPKETSDWSDGWDDGWEELESPKKKQDAPSLSVHPLHSCWMEVIKKLVGIGEVQKIIELLDRANSKQSVLLEDEEAHCLLELVSDLECFMALKIVLMFPYEAPRLQCLQMIEMKMREGTVSASSNADDQELLALVLSSGTIQKIIAEEAYSQFFSYVCHLVGHLARSFQTDLLVQWNDEANLPKASRSSEPLLFGRVLFPCFICELVLKGQYLLAGFIISRWMHIHPSLGLMDVLETSVRRFLEGQVAQAQQFGGGEPSLTDNGISARNAISTLQSRVLSLLQAASAALPNQ</sequence>
<reference evidence="7 8" key="1">
    <citation type="journal article" date="2019" name="Sci. Rep.">
        <title>A high-quality genome of Eragrostis curvula grass provides insights into Poaceae evolution and supports new strategies to enhance forage quality.</title>
        <authorList>
            <person name="Carballo J."/>
            <person name="Santos B.A.C.M."/>
            <person name="Zappacosta D."/>
            <person name="Garbus I."/>
            <person name="Selva J.P."/>
            <person name="Gallo C.A."/>
            <person name="Diaz A."/>
            <person name="Albertini E."/>
            <person name="Caccamo M."/>
            <person name="Echenique V."/>
        </authorList>
    </citation>
    <scope>NUCLEOTIDE SEQUENCE [LARGE SCALE GENOMIC DNA]</scope>
    <source>
        <strain evidence="8">cv. Victoria</strain>
        <tissue evidence="7">Leaf</tissue>
    </source>
</reference>
<keyword evidence="8" id="KW-1185">Reference proteome</keyword>
<dbReference type="OrthoDB" id="19988at2759"/>
<evidence type="ECO:0000256" key="2">
    <source>
        <dbReference type="ARBA" id="ARBA00022448"/>
    </source>
</evidence>
<keyword evidence="4" id="KW-0653">Protein transport</keyword>
<dbReference type="InterPro" id="IPR013244">
    <property type="entry name" value="Sec39_domain"/>
</dbReference>
<feature type="non-terminal residue" evidence="7">
    <location>
        <position position="1"/>
    </location>
</feature>
<evidence type="ECO:0000259" key="6">
    <source>
        <dbReference type="Pfam" id="PF08314"/>
    </source>
</evidence>
<feature type="compositionally biased region" description="Basic and acidic residues" evidence="5">
    <location>
        <begin position="2206"/>
        <end position="2219"/>
    </location>
</feature>
<accession>A0A5J9WXG6</accession>
<comment type="caution">
    <text evidence="7">The sequence shown here is derived from an EMBL/GenBank/DDBJ whole genome shotgun (WGS) entry which is preliminary data.</text>
</comment>
<keyword evidence="2" id="KW-0813">Transport</keyword>
<evidence type="ECO:0000313" key="7">
    <source>
        <dbReference type="EMBL" id="TVU51524.1"/>
    </source>
</evidence>
<evidence type="ECO:0000256" key="3">
    <source>
        <dbReference type="ARBA" id="ARBA00022824"/>
    </source>
</evidence>
<dbReference type="SUPFAM" id="SSF50978">
    <property type="entry name" value="WD40 repeat-like"/>
    <property type="match status" value="1"/>
</dbReference>
<evidence type="ECO:0000256" key="4">
    <source>
        <dbReference type="ARBA" id="ARBA00022927"/>
    </source>
</evidence>
<organism evidence="7 8">
    <name type="scientific">Eragrostis curvula</name>
    <name type="common">weeping love grass</name>
    <dbReference type="NCBI Taxonomy" id="38414"/>
    <lineage>
        <taxon>Eukaryota</taxon>
        <taxon>Viridiplantae</taxon>
        <taxon>Streptophyta</taxon>
        <taxon>Embryophyta</taxon>
        <taxon>Tracheophyta</taxon>
        <taxon>Spermatophyta</taxon>
        <taxon>Magnoliopsida</taxon>
        <taxon>Liliopsida</taxon>
        <taxon>Poales</taxon>
        <taxon>Poaceae</taxon>
        <taxon>PACMAD clade</taxon>
        <taxon>Chloridoideae</taxon>
        <taxon>Eragrostideae</taxon>
        <taxon>Eragrostidinae</taxon>
        <taxon>Eragrostis</taxon>
    </lineage>
</organism>
<dbReference type="GO" id="GO:0000149">
    <property type="term" value="F:SNARE binding"/>
    <property type="evidence" value="ECO:0007669"/>
    <property type="project" value="TreeGrafter"/>
</dbReference>
<evidence type="ECO:0000256" key="1">
    <source>
        <dbReference type="ARBA" id="ARBA00004240"/>
    </source>
</evidence>
<dbReference type="EMBL" id="RWGY01000002">
    <property type="protein sequence ID" value="TVU51524.1"/>
    <property type="molecule type" value="Genomic_DNA"/>
</dbReference>